<dbReference type="PANTHER" id="PTHR43033">
    <property type="entry name" value="TRNA(ILE)-LYSIDINE SYNTHASE-RELATED"/>
    <property type="match status" value="1"/>
</dbReference>
<dbReference type="AlphaFoldDB" id="L8H3Q1"/>
<dbReference type="CDD" id="cd01992">
    <property type="entry name" value="TilS_N"/>
    <property type="match status" value="1"/>
</dbReference>
<dbReference type="GO" id="GO:0032267">
    <property type="term" value="F:tRNA(Ile)-lysidine synthase activity"/>
    <property type="evidence" value="ECO:0007669"/>
    <property type="project" value="UniProtKB-EC"/>
</dbReference>
<organism evidence="9 10">
    <name type="scientific">Acanthamoeba castellanii (strain ATCC 30010 / Neff)</name>
    <dbReference type="NCBI Taxonomy" id="1257118"/>
    <lineage>
        <taxon>Eukaryota</taxon>
        <taxon>Amoebozoa</taxon>
        <taxon>Discosea</taxon>
        <taxon>Longamoebia</taxon>
        <taxon>Centramoebida</taxon>
        <taxon>Acanthamoebidae</taxon>
        <taxon>Acanthamoeba</taxon>
    </lineage>
</organism>
<dbReference type="InterPro" id="IPR014729">
    <property type="entry name" value="Rossmann-like_a/b/a_fold"/>
</dbReference>
<keyword evidence="2" id="KW-0436">Ligase</keyword>
<feature type="compositionally biased region" description="Basic and acidic residues" evidence="7">
    <location>
        <begin position="565"/>
        <end position="578"/>
    </location>
</feature>
<dbReference type="GeneID" id="14920146"/>
<dbReference type="InterPro" id="IPR012094">
    <property type="entry name" value="tRNA_Ile_lys_synt"/>
</dbReference>
<evidence type="ECO:0000313" key="9">
    <source>
        <dbReference type="EMBL" id="ELR19368.1"/>
    </source>
</evidence>
<feature type="region of interest" description="Disordered" evidence="7">
    <location>
        <begin position="557"/>
        <end position="578"/>
    </location>
</feature>
<evidence type="ECO:0000256" key="1">
    <source>
        <dbReference type="ARBA" id="ARBA00013267"/>
    </source>
</evidence>
<gene>
    <name evidence="9" type="ORF">ACA1_265930</name>
</gene>
<dbReference type="PANTHER" id="PTHR43033:SF1">
    <property type="entry name" value="TRNA(ILE)-LYSIDINE SYNTHASE-RELATED"/>
    <property type="match status" value="1"/>
</dbReference>
<evidence type="ECO:0000256" key="6">
    <source>
        <dbReference type="ARBA" id="ARBA00048539"/>
    </source>
</evidence>
<protein>
    <recommendedName>
        <fullName evidence="1">tRNA(Ile)-lysidine synthetase</fullName>
        <ecNumber evidence="1">6.3.4.19</ecNumber>
    </recommendedName>
</protein>
<dbReference type="InterPro" id="IPR012795">
    <property type="entry name" value="tRNA_Ile_lys_synt_N"/>
</dbReference>
<dbReference type="InterPro" id="IPR011063">
    <property type="entry name" value="TilS/TtcA_N"/>
</dbReference>
<evidence type="ECO:0000256" key="3">
    <source>
        <dbReference type="ARBA" id="ARBA00022694"/>
    </source>
</evidence>
<dbReference type="EMBL" id="KB007933">
    <property type="protein sequence ID" value="ELR19368.1"/>
    <property type="molecule type" value="Genomic_DNA"/>
</dbReference>
<evidence type="ECO:0000256" key="4">
    <source>
        <dbReference type="ARBA" id="ARBA00022741"/>
    </source>
</evidence>
<accession>L8H3Q1</accession>
<keyword evidence="10" id="KW-1185">Reference proteome</keyword>
<feature type="region of interest" description="Disordered" evidence="7">
    <location>
        <begin position="433"/>
        <end position="453"/>
    </location>
</feature>
<sequence>MQAELDKVPAGSSIAIAVSGGPDSMALCLLTHHWAKKRGIKVLALTVDHGLRPESGEEAKRGIRHEILHRPWDKPAQPGHIQEAARKHRYMLLYEKCRSEGIHNLLTAHQLEDQVETFIMRLAHFSGVDGLAGIQKRHAQFFPPVPPGSGSAKAAMTSTRLAPPLFPPLSNQTLNTPSSDSYPSPLYIVRPLLEVSKDRLMATCAHFGQEAVDDPTNQNMTFHRNRIRQALPLLWETIGKEDLSRTIYHFQKARNEMQAEVNAIMRTHSRFSTRPFPARFSPFGAEPSLPSPQFLGHVYLPVSLFGGSRDSLSLPLSMRVLQAALVSVGGLRAERLSLKLPMLREITERMQKTAAYAAGGITATLGRGLTPILPDHLKATFTACGCLIQLLSSPHQSMFVICPERRMTSEKEPIRPGETLLWENRLAISFTVGGRQPQRRASTASQPPPTTDDRFFVRRLTTKDYKVSHVIGTAVREVPSDIRVTTPVIVDERDRLVALPTLRFLQNRPDLVFTTAPVFPLTSEPSPCAPPAQPDELSAKQKFDMLLAQLDEFDRIADQLDDGADDSHDSRDKPPQTR</sequence>
<dbReference type="EC" id="6.3.4.19" evidence="1"/>
<keyword evidence="5" id="KW-0067">ATP-binding</keyword>
<dbReference type="NCBIfam" id="TIGR02432">
    <property type="entry name" value="lysidine_TilS_N"/>
    <property type="match status" value="1"/>
</dbReference>
<comment type="catalytic activity">
    <reaction evidence="6">
        <text>cytidine(34) in tRNA(Ile2) + L-lysine + ATP = lysidine(34) in tRNA(Ile2) + AMP + diphosphate + H(+)</text>
        <dbReference type="Rhea" id="RHEA:43744"/>
        <dbReference type="Rhea" id="RHEA-COMP:10625"/>
        <dbReference type="Rhea" id="RHEA-COMP:10670"/>
        <dbReference type="ChEBI" id="CHEBI:15378"/>
        <dbReference type="ChEBI" id="CHEBI:30616"/>
        <dbReference type="ChEBI" id="CHEBI:32551"/>
        <dbReference type="ChEBI" id="CHEBI:33019"/>
        <dbReference type="ChEBI" id="CHEBI:82748"/>
        <dbReference type="ChEBI" id="CHEBI:83665"/>
        <dbReference type="ChEBI" id="CHEBI:456215"/>
        <dbReference type="EC" id="6.3.4.19"/>
    </reaction>
</comment>
<dbReference type="GO" id="GO:0005524">
    <property type="term" value="F:ATP binding"/>
    <property type="evidence" value="ECO:0007669"/>
    <property type="project" value="UniProtKB-KW"/>
</dbReference>
<dbReference type="STRING" id="1257118.L8H3Q1"/>
<evidence type="ECO:0000259" key="8">
    <source>
        <dbReference type="Pfam" id="PF01171"/>
    </source>
</evidence>
<dbReference type="Proteomes" id="UP000011083">
    <property type="component" value="Unassembled WGS sequence"/>
</dbReference>
<dbReference type="SUPFAM" id="SSF52402">
    <property type="entry name" value="Adenine nucleotide alpha hydrolases-like"/>
    <property type="match status" value="1"/>
</dbReference>
<evidence type="ECO:0000313" key="10">
    <source>
        <dbReference type="Proteomes" id="UP000011083"/>
    </source>
</evidence>
<evidence type="ECO:0000256" key="2">
    <source>
        <dbReference type="ARBA" id="ARBA00022598"/>
    </source>
</evidence>
<proteinExistence type="inferred from homology"/>
<name>L8H3Q1_ACACF</name>
<dbReference type="RefSeq" id="XP_004341453.1">
    <property type="nucleotide sequence ID" value="XM_004341405.1"/>
</dbReference>
<dbReference type="VEuPathDB" id="AmoebaDB:ACA1_265930"/>
<dbReference type="KEGG" id="acan:ACA1_265930"/>
<dbReference type="GO" id="GO:0008033">
    <property type="term" value="P:tRNA processing"/>
    <property type="evidence" value="ECO:0007669"/>
    <property type="project" value="UniProtKB-KW"/>
</dbReference>
<dbReference type="OrthoDB" id="198857at2759"/>
<dbReference type="Pfam" id="PF01171">
    <property type="entry name" value="ATP_bind_3"/>
    <property type="match status" value="1"/>
</dbReference>
<reference evidence="9 10" key="1">
    <citation type="journal article" date="2013" name="Genome Biol.">
        <title>Genome of Acanthamoeba castellanii highlights extensive lateral gene transfer and early evolution of tyrosine kinase signaling.</title>
        <authorList>
            <person name="Clarke M."/>
            <person name="Lohan A.J."/>
            <person name="Liu B."/>
            <person name="Lagkouvardos I."/>
            <person name="Roy S."/>
            <person name="Zafar N."/>
            <person name="Bertelli C."/>
            <person name="Schilde C."/>
            <person name="Kianianmomeni A."/>
            <person name="Burglin T.R."/>
            <person name="Frech C."/>
            <person name="Turcotte B."/>
            <person name="Kopec K.O."/>
            <person name="Synnott J.M."/>
            <person name="Choo C."/>
            <person name="Paponov I."/>
            <person name="Finkler A."/>
            <person name="Soon Heng Tan C."/>
            <person name="Hutchins A.P."/>
            <person name="Weinmeier T."/>
            <person name="Rattei T."/>
            <person name="Chu J.S."/>
            <person name="Gimenez G."/>
            <person name="Irimia M."/>
            <person name="Rigden D.J."/>
            <person name="Fitzpatrick D.A."/>
            <person name="Lorenzo-Morales J."/>
            <person name="Bateman A."/>
            <person name="Chiu C.H."/>
            <person name="Tang P."/>
            <person name="Hegemann P."/>
            <person name="Fromm H."/>
            <person name="Raoult D."/>
            <person name="Greub G."/>
            <person name="Miranda-Saavedra D."/>
            <person name="Chen N."/>
            <person name="Nash P."/>
            <person name="Ginger M.L."/>
            <person name="Horn M."/>
            <person name="Schaap P."/>
            <person name="Caler L."/>
            <person name="Loftus B."/>
        </authorList>
    </citation>
    <scope>NUCLEOTIDE SEQUENCE [LARGE SCALE GENOMIC DNA]</scope>
    <source>
        <strain evidence="9 10">Neff</strain>
    </source>
</reference>
<evidence type="ECO:0000256" key="7">
    <source>
        <dbReference type="SAM" id="MobiDB-lite"/>
    </source>
</evidence>
<dbReference type="HAMAP" id="MF_01161">
    <property type="entry name" value="tRNA_Ile_lys_synt"/>
    <property type="match status" value="1"/>
</dbReference>
<keyword evidence="4" id="KW-0547">Nucleotide-binding</keyword>
<keyword evidence="3" id="KW-0819">tRNA processing</keyword>
<evidence type="ECO:0000256" key="5">
    <source>
        <dbReference type="ARBA" id="ARBA00022840"/>
    </source>
</evidence>
<feature type="domain" description="tRNA(Ile)-lysidine/2-thiocytidine synthase N-terminal" evidence="8">
    <location>
        <begin position="14"/>
        <end position="229"/>
    </location>
</feature>
<dbReference type="Gene3D" id="3.40.50.620">
    <property type="entry name" value="HUPs"/>
    <property type="match status" value="1"/>
</dbReference>